<gene>
    <name evidence="1" type="ORF">GDO54_010186</name>
</gene>
<dbReference type="EMBL" id="DYDO01000004">
    <property type="protein sequence ID" value="DBA25842.1"/>
    <property type="molecule type" value="Genomic_DNA"/>
</dbReference>
<dbReference type="AlphaFoldDB" id="A0AAV3AGX7"/>
<protein>
    <submittedName>
        <fullName evidence="1">Uncharacterized protein</fullName>
    </submittedName>
</protein>
<evidence type="ECO:0000313" key="1">
    <source>
        <dbReference type="EMBL" id="DBA25842.1"/>
    </source>
</evidence>
<comment type="caution">
    <text evidence="1">The sequence shown here is derived from an EMBL/GenBank/DDBJ whole genome shotgun (WGS) entry which is preliminary data.</text>
</comment>
<organism evidence="1 2">
    <name type="scientific">Pyxicephalus adspersus</name>
    <name type="common">African bullfrog</name>
    <dbReference type="NCBI Taxonomy" id="30357"/>
    <lineage>
        <taxon>Eukaryota</taxon>
        <taxon>Metazoa</taxon>
        <taxon>Chordata</taxon>
        <taxon>Craniata</taxon>
        <taxon>Vertebrata</taxon>
        <taxon>Euteleostomi</taxon>
        <taxon>Amphibia</taxon>
        <taxon>Batrachia</taxon>
        <taxon>Anura</taxon>
        <taxon>Neobatrachia</taxon>
        <taxon>Ranoidea</taxon>
        <taxon>Pyxicephalidae</taxon>
        <taxon>Pyxicephalinae</taxon>
        <taxon>Pyxicephalus</taxon>
    </lineage>
</organism>
<accession>A0AAV3AGX7</accession>
<sequence length="93" mass="10898">MSNTQNKHVVKSVNLFTLKGEIRHFYITPLTYHLSSRWETLPKLLSKVIMGGRYALVIVFFQWYKKLPSGYKCQPVIQHVMWRAPSTVLPVFC</sequence>
<dbReference type="Proteomes" id="UP001181693">
    <property type="component" value="Unassembled WGS sequence"/>
</dbReference>
<proteinExistence type="predicted"/>
<reference evidence="1" key="1">
    <citation type="thesis" date="2020" institute="ProQuest LLC" country="789 East Eisenhower Parkway, Ann Arbor, MI, USA">
        <title>Comparative Genomics and Chromosome Evolution.</title>
        <authorList>
            <person name="Mudd A.B."/>
        </authorList>
    </citation>
    <scope>NUCLEOTIDE SEQUENCE</scope>
    <source>
        <strain evidence="1">1538</strain>
        <tissue evidence="1">Blood</tissue>
    </source>
</reference>
<evidence type="ECO:0000313" key="2">
    <source>
        <dbReference type="Proteomes" id="UP001181693"/>
    </source>
</evidence>
<keyword evidence="2" id="KW-1185">Reference proteome</keyword>
<name>A0AAV3AGX7_PYXAD</name>